<keyword evidence="2" id="KW-1185">Reference proteome</keyword>
<comment type="caution">
    <text evidence="1">The sequence shown here is derived from an EMBL/GenBank/DDBJ whole genome shotgun (WGS) entry which is preliminary data.</text>
</comment>
<dbReference type="Proteomes" id="UP000198323">
    <property type="component" value="Unassembled WGS sequence"/>
</dbReference>
<reference evidence="1 2" key="1">
    <citation type="submission" date="2016-07" db="EMBL/GenBank/DDBJ databases">
        <title>Disparate Historic Effective Population Sizes Predicted by Modern Levels of Genome Diversity for the Scaled Quail (Callipepla squamata) and the Northern Bobwhite (Colinus virginianus): Inferences from First and Second Generation Draft Genome Assemblies for Sympatric New World Quail.</title>
        <authorList>
            <person name="Oldeschulte D.L."/>
            <person name="Halley Y.A."/>
            <person name="Bhattarai E.K."/>
            <person name="Brashear W.A."/>
            <person name="Hill J."/>
            <person name="Metz R.P."/>
            <person name="Johnson C.D."/>
            <person name="Rollins D."/>
            <person name="Peterson M.J."/>
            <person name="Bickhart D.M."/>
            <person name="Decker J.E."/>
            <person name="Seabury C.M."/>
        </authorList>
    </citation>
    <scope>NUCLEOTIDE SEQUENCE [LARGE SCALE GENOMIC DNA]</scope>
    <source>
        <strain evidence="1 2">Texas</strain>
        <tissue evidence="1">Leg muscle</tissue>
    </source>
</reference>
<name>A0A226NHU0_CALSU</name>
<dbReference type="AlphaFoldDB" id="A0A226NHU0"/>
<sequence length="52" mass="5538">FTSGITTSKHINIDQKIENATVSMVELALPITSSAILSVACARKDMVGFTVK</sequence>
<evidence type="ECO:0000313" key="2">
    <source>
        <dbReference type="Proteomes" id="UP000198323"/>
    </source>
</evidence>
<protein>
    <submittedName>
        <fullName evidence="1">Uncharacterized protein</fullName>
    </submittedName>
</protein>
<organism evidence="1 2">
    <name type="scientific">Callipepla squamata</name>
    <name type="common">Scaled quail</name>
    <dbReference type="NCBI Taxonomy" id="9009"/>
    <lineage>
        <taxon>Eukaryota</taxon>
        <taxon>Metazoa</taxon>
        <taxon>Chordata</taxon>
        <taxon>Craniata</taxon>
        <taxon>Vertebrata</taxon>
        <taxon>Euteleostomi</taxon>
        <taxon>Archelosauria</taxon>
        <taxon>Archosauria</taxon>
        <taxon>Dinosauria</taxon>
        <taxon>Saurischia</taxon>
        <taxon>Theropoda</taxon>
        <taxon>Coelurosauria</taxon>
        <taxon>Aves</taxon>
        <taxon>Neognathae</taxon>
        <taxon>Galloanserae</taxon>
        <taxon>Galliformes</taxon>
        <taxon>Odontophoridae</taxon>
        <taxon>Callipepla</taxon>
    </lineage>
</organism>
<proteinExistence type="predicted"/>
<accession>A0A226NHU0</accession>
<feature type="non-terminal residue" evidence="1">
    <location>
        <position position="1"/>
    </location>
</feature>
<gene>
    <name evidence="1" type="ORF">ASZ78_004621</name>
</gene>
<evidence type="ECO:0000313" key="1">
    <source>
        <dbReference type="EMBL" id="OXB66957.1"/>
    </source>
</evidence>
<dbReference type="EMBL" id="MCFN01000047">
    <property type="protein sequence ID" value="OXB66957.1"/>
    <property type="molecule type" value="Genomic_DNA"/>
</dbReference>